<dbReference type="PANTHER" id="PTHR43677">
    <property type="entry name" value="SHORT-CHAIN DEHYDROGENASE/REDUCTASE"/>
    <property type="match status" value="1"/>
</dbReference>
<dbReference type="RefSeq" id="WP_109707868.1">
    <property type="nucleotide sequence ID" value="NZ_QGDB01000009.1"/>
</dbReference>
<evidence type="ECO:0000259" key="1">
    <source>
        <dbReference type="SMART" id="SM00829"/>
    </source>
</evidence>
<dbReference type="Gene3D" id="3.90.180.10">
    <property type="entry name" value="Medium-chain alcohol dehydrogenases, catalytic domain"/>
    <property type="match status" value="1"/>
</dbReference>
<organism evidence="2 3">
    <name type="scientific">Falsochrobactrum shanghaiense</name>
    <dbReference type="NCBI Taxonomy" id="2201899"/>
    <lineage>
        <taxon>Bacteria</taxon>
        <taxon>Pseudomonadati</taxon>
        <taxon>Pseudomonadota</taxon>
        <taxon>Alphaproteobacteria</taxon>
        <taxon>Hyphomicrobiales</taxon>
        <taxon>Brucellaceae</taxon>
        <taxon>Falsochrobactrum</taxon>
    </lineage>
</organism>
<dbReference type="InterPro" id="IPR013149">
    <property type="entry name" value="ADH-like_C"/>
</dbReference>
<dbReference type="AlphaFoldDB" id="A0A316J523"/>
<gene>
    <name evidence="2" type="ORF">DKP76_16975</name>
</gene>
<dbReference type="Pfam" id="PF00107">
    <property type="entry name" value="ADH_zinc_N"/>
    <property type="match status" value="1"/>
</dbReference>
<dbReference type="SMART" id="SM00829">
    <property type="entry name" value="PKS_ER"/>
    <property type="match status" value="1"/>
</dbReference>
<proteinExistence type="predicted"/>
<dbReference type="EMBL" id="QGDB01000009">
    <property type="protein sequence ID" value="PWL16486.1"/>
    <property type="molecule type" value="Genomic_DNA"/>
</dbReference>
<dbReference type="InterPro" id="IPR036291">
    <property type="entry name" value="NAD(P)-bd_dom_sf"/>
</dbReference>
<evidence type="ECO:0000313" key="2">
    <source>
        <dbReference type="EMBL" id="PWL16486.1"/>
    </source>
</evidence>
<feature type="domain" description="Enoyl reductase (ER)" evidence="1">
    <location>
        <begin position="10"/>
        <end position="323"/>
    </location>
</feature>
<dbReference type="OrthoDB" id="4190732at2"/>
<dbReference type="InterPro" id="IPR011032">
    <property type="entry name" value="GroES-like_sf"/>
</dbReference>
<accession>A0A316J523</accession>
<name>A0A316J523_9HYPH</name>
<dbReference type="CDD" id="cd08241">
    <property type="entry name" value="QOR1"/>
    <property type="match status" value="1"/>
</dbReference>
<dbReference type="Gene3D" id="3.40.50.720">
    <property type="entry name" value="NAD(P)-binding Rossmann-like Domain"/>
    <property type="match status" value="1"/>
</dbReference>
<dbReference type="Pfam" id="PF08240">
    <property type="entry name" value="ADH_N"/>
    <property type="match status" value="1"/>
</dbReference>
<dbReference type="InterPro" id="IPR020843">
    <property type="entry name" value="ER"/>
</dbReference>
<dbReference type="InterPro" id="IPR051397">
    <property type="entry name" value="Zn-ADH-like_protein"/>
</dbReference>
<comment type="caution">
    <text evidence="2">The sequence shown here is derived from an EMBL/GenBank/DDBJ whole genome shotgun (WGS) entry which is preliminary data.</text>
</comment>
<reference evidence="2 3" key="1">
    <citation type="submission" date="2018-05" db="EMBL/GenBank/DDBJ databases">
        <title>Comparative genomic sequence analysis between strain HN4 and CCM 8460T (Falsochrobactrum ovis) will provide more evidence to prove that HN4 is a new species of Falsochrobactrum.</title>
        <authorList>
            <person name="Lyu W."/>
            <person name="Sun L."/>
            <person name="Yao L."/>
        </authorList>
    </citation>
    <scope>NUCLEOTIDE SEQUENCE [LARGE SCALE GENOMIC DNA]</scope>
    <source>
        <strain evidence="2 3">HN4</strain>
    </source>
</reference>
<sequence length="336" mass="35682">MRAVFVHEFGSWDTTRVEEVADPSPGAGEVIVELAASEVNFPDVLYIEGRYQRKPSLPFSPGLAGAGVVVEIGEGVTEATLGQRVLVLPEYGTYAERVSVPARFCFEIPDEMSFETASAFGLVYQTAYFALMARAGFKPGKTVLVLGATGGVGMATVQLAKALGAGRVIATARGALGTSFVKDLGADVAIDLTSTNLREAVKDLTDGRGVDIVIDPVGGELTLAAIRSLSWCGILISLGFASGDIPQIPSNYLLVKNVAVGGLQWTDYRSKDIESVKAAQEHIFALWRDGQISPVISSTHELDEFDEALALVRRGGSRGRMILITRNGTEENGTGI</sequence>
<protein>
    <submittedName>
        <fullName evidence="2">NADPH:quinone oxidoreductase</fullName>
    </submittedName>
</protein>
<dbReference type="SUPFAM" id="SSF50129">
    <property type="entry name" value="GroES-like"/>
    <property type="match status" value="1"/>
</dbReference>
<evidence type="ECO:0000313" key="3">
    <source>
        <dbReference type="Proteomes" id="UP000245865"/>
    </source>
</evidence>
<dbReference type="InterPro" id="IPR013154">
    <property type="entry name" value="ADH-like_N"/>
</dbReference>
<dbReference type="SUPFAM" id="SSF51735">
    <property type="entry name" value="NAD(P)-binding Rossmann-fold domains"/>
    <property type="match status" value="1"/>
</dbReference>
<dbReference type="GO" id="GO:0016491">
    <property type="term" value="F:oxidoreductase activity"/>
    <property type="evidence" value="ECO:0007669"/>
    <property type="project" value="InterPro"/>
</dbReference>
<keyword evidence="3" id="KW-1185">Reference proteome</keyword>
<dbReference type="PANTHER" id="PTHR43677:SF4">
    <property type="entry name" value="QUINONE OXIDOREDUCTASE-LIKE PROTEIN 2"/>
    <property type="match status" value="1"/>
</dbReference>
<dbReference type="Proteomes" id="UP000245865">
    <property type="component" value="Unassembled WGS sequence"/>
</dbReference>